<dbReference type="GO" id="GO:0010468">
    <property type="term" value="P:regulation of gene expression"/>
    <property type="evidence" value="ECO:0007669"/>
    <property type="project" value="TreeGrafter"/>
</dbReference>
<comment type="subcellular location">
    <subcellularLocation>
        <location evidence="1 6">Nucleus</location>
    </subcellularLocation>
</comment>
<evidence type="ECO:0000256" key="4">
    <source>
        <dbReference type="ARBA" id="ARBA00022884"/>
    </source>
</evidence>
<keyword evidence="9" id="KW-1185">Reference proteome</keyword>
<evidence type="ECO:0000256" key="3">
    <source>
        <dbReference type="ARBA" id="ARBA00022552"/>
    </source>
</evidence>
<evidence type="ECO:0000256" key="5">
    <source>
        <dbReference type="ARBA" id="ARBA00023242"/>
    </source>
</evidence>
<comment type="function">
    <text evidence="6">Required for exosome-dependent processing of pre-rRNA and small nucleolar RNA (snRNA) precursors. Involved in processing of 35S pre-rRNA at the A0, A1 and A2 sites.</text>
</comment>
<keyword evidence="5 6" id="KW-0539">Nucleus</keyword>
<dbReference type="InterPro" id="IPR007146">
    <property type="entry name" value="Sas10/Utp3/C1D"/>
</dbReference>
<evidence type="ECO:0000256" key="6">
    <source>
        <dbReference type="RuleBase" id="RU368003"/>
    </source>
</evidence>
<comment type="caution">
    <text evidence="8">The sequence shown here is derived from an EMBL/GenBank/DDBJ whole genome shotgun (WGS) entry which is preliminary data.</text>
</comment>
<protein>
    <recommendedName>
        <fullName evidence="6">Exosome complex protein</fullName>
    </recommendedName>
</protein>
<feature type="compositionally biased region" description="Basic residues" evidence="7">
    <location>
        <begin position="158"/>
        <end position="169"/>
    </location>
</feature>
<dbReference type="GO" id="GO:0000178">
    <property type="term" value="C:exosome (RNase complex)"/>
    <property type="evidence" value="ECO:0007669"/>
    <property type="project" value="TreeGrafter"/>
</dbReference>
<evidence type="ECO:0000256" key="7">
    <source>
        <dbReference type="SAM" id="MobiDB-lite"/>
    </source>
</evidence>
<dbReference type="GO" id="GO:0005730">
    <property type="term" value="C:nucleolus"/>
    <property type="evidence" value="ECO:0007669"/>
    <property type="project" value="TreeGrafter"/>
</dbReference>
<evidence type="ECO:0000313" key="8">
    <source>
        <dbReference type="EMBL" id="KAG2205520.1"/>
    </source>
</evidence>
<evidence type="ECO:0000313" key="9">
    <source>
        <dbReference type="Proteomes" id="UP000603453"/>
    </source>
</evidence>
<name>A0A8H7V373_9FUNG</name>
<dbReference type="GO" id="GO:0003677">
    <property type="term" value="F:DNA binding"/>
    <property type="evidence" value="ECO:0007669"/>
    <property type="project" value="TreeGrafter"/>
</dbReference>
<dbReference type="Proteomes" id="UP000603453">
    <property type="component" value="Unassembled WGS sequence"/>
</dbReference>
<dbReference type="PANTHER" id="PTHR15341">
    <property type="entry name" value="SUN-COR STEROID HORMONE RECEPTOR CO-REPRESSOR"/>
    <property type="match status" value="1"/>
</dbReference>
<dbReference type="Pfam" id="PF04000">
    <property type="entry name" value="Sas10_Utp3"/>
    <property type="match status" value="1"/>
</dbReference>
<feature type="compositionally biased region" description="Basic and acidic residues" evidence="7">
    <location>
        <begin position="127"/>
        <end position="139"/>
    </location>
</feature>
<dbReference type="EMBL" id="JAEPRD010000036">
    <property type="protein sequence ID" value="KAG2205520.1"/>
    <property type="molecule type" value="Genomic_DNA"/>
</dbReference>
<evidence type="ECO:0000256" key="2">
    <source>
        <dbReference type="ARBA" id="ARBA00009154"/>
    </source>
</evidence>
<sequence length="169" mass="19544">METVSQEIPKKAVRALRARLHTVKKHLEPIFSKPLSDVYTKLPISERYELEVLLSYSLNTLYYIYLRTQGSDPAKHDVMKELVRVQAYIKKLKRVQGKGDKPTMKVDKDAAARFIKAALQEDEDKMETERQDRKRKLEEEVSDSSSSEDEAPTSTKNEKKKSKKSNTKN</sequence>
<dbReference type="GO" id="GO:0003723">
    <property type="term" value="F:RNA binding"/>
    <property type="evidence" value="ECO:0007669"/>
    <property type="project" value="UniProtKB-UniRule"/>
</dbReference>
<dbReference type="InterPro" id="IPR011082">
    <property type="entry name" value="Exosome-assoc_fac/DNA_repair"/>
</dbReference>
<gene>
    <name evidence="8" type="ORF">INT47_005894</name>
</gene>
<dbReference type="AlphaFoldDB" id="A0A8H7V373"/>
<keyword evidence="4 6" id="KW-0694">RNA-binding</keyword>
<comment type="similarity">
    <text evidence="2 6">Belongs to the C1D family.</text>
</comment>
<organism evidence="8 9">
    <name type="scientific">Mucor saturninus</name>
    <dbReference type="NCBI Taxonomy" id="64648"/>
    <lineage>
        <taxon>Eukaryota</taxon>
        <taxon>Fungi</taxon>
        <taxon>Fungi incertae sedis</taxon>
        <taxon>Mucoromycota</taxon>
        <taxon>Mucoromycotina</taxon>
        <taxon>Mucoromycetes</taxon>
        <taxon>Mucorales</taxon>
        <taxon>Mucorineae</taxon>
        <taxon>Mucoraceae</taxon>
        <taxon>Mucor</taxon>
    </lineage>
</organism>
<reference evidence="8" key="1">
    <citation type="submission" date="2020-12" db="EMBL/GenBank/DDBJ databases">
        <title>Metabolic potential, ecology and presence of endohyphal bacteria is reflected in genomic diversity of Mucoromycotina.</title>
        <authorList>
            <person name="Muszewska A."/>
            <person name="Okrasinska A."/>
            <person name="Steczkiewicz K."/>
            <person name="Drgas O."/>
            <person name="Orlowska M."/>
            <person name="Perlinska-Lenart U."/>
            <person name="Aleksandrzak-Piekarczyk T."/>
            <person name="Szatraj K."/>
            <person name="Zielenkiewicz U."/>
            <person name="Pilsyk S."/>
            <person name="Malc E."/>
            <person name="Mieczkowski P."/>
            <person name="Kruszewska J.S."/>
            <person name="Biernat P."/>
            <person name="Pawlowska J."/>
        </authorList>
    </citation>
    <scope>NUCLEOTIDE SEQUENCE</scope>
    <source>
        <strain evidence="8">WA0000017839</strain>
    </source>
</reference>
<proteinExistence type="inferred from homology"/>
<accession>A0A8H7V373</accession>
<keyword evidence="3 6" id="KW-0698">rRNA processing</keyword>
<feature type="compositionally biased region" description="Acidic residues" evidence="7">
    <location>
        <begin position="140"/>
        <end position="151"/>
    </location>
</feature>
<dbReference type="GO" id="GO:0000460">
    <property type="term" value="P:maturation of 5.8S rRNA"/>
    <property type="evidence" value="ECO:0007669"/>
    <property type="project" value="TreeGrafter"/>
</dbReference>
<dbReference type="PANTHER" id="PTHR15341:SF3">
    <property type="entry name" value="NUCLEAR NUCLEIC ACID-BINDING PROTEIN C1D"/>
    <property type="match status" value="1"/>
</dbReference>
<feature type="region of interest" description="Disordered" evidence="7">
    <location>
        <begin position="117"/>
        <end position="169"/>
    </location>
</feature>
<evidence type="ECO:0000256" key="1">
    <source>
        <dbReference type="ARBA" id="ARBA00004123"/>
    </source>
</evidence>
<dbReference type="OrthoDB" id="10261072at2759"/>